<dbReference type="AlphaFoldDB" id="A0A0P1BB29"/>
<sequence>MTGLYPLLKPNGVAHHHEWARRMSSARCSIDHETCQQSQCVNEHHVESSRIAEVRPVYSPSISSPELVVCASIKYGQEGWFGDVTEHAR</sequence>
<keyword evidence="2" id="KW-1185">Reference proteome</keyword>
<dbReference type="EMBL" id="CCYA01000149">
    <property type="protein sequence ID" value="CEH12331.1"/>
    <property type="molecule type" value="Genomic_DNA"/>
</dbReference>
<reference evidence="2" key="1">
    <citation type="submission" date="2014-09" db="EMBL/GenBank/DDBJ databases">
        <authorList>
            <person name="Sharma Rahul"/>
            <person name="Thines Marco"/>
        </authorList>
    </citation>
    <scope>NUCLEOTIDE SEQUENCE [LARGE SCALE GENOMIC DNA]</scope>
</reference>
<evidence type="ECO:0000313" key="1">
    <source>
        <dbReference type="EMBL" id="CEH12331.1"/>
    </source>
</evidence>
<organism evidence="1 2">
    <name type="scientific">Ceraceosorus bombacis</name>
    <dbReference type="NCBI Taxonomy" id="401625"/>
    <lineage>
        <taxon>Eukaryota</taxon>
        <taxon>Fungi</taxon>
        <taxon>Dikarya</taxon>
        <taxon>Basidiomycota</taxon>
        <taxon>Ustilaginomycotina</taxon>
        <taxon>Exobasidiomycetes</taxon>
        <taxon>Ceraceosorales</taxon>
        <taxon>Ceraceosoraceae</taxon>
        <taxon>Ceraceosorus</taxon>
    </lineage>
</organism>
<proteinExistence type="predicted"/>
<name>A0A0P1BB29_9BASI</name>
<accession>A0A0P1BB29</accession>
<dbReference type="Proteomes" id="UP000054845">
    <property type="component" value="Unassembled WGS sequence"/>
</dbReference>
<evidence type="ECO:0000313" key="2">
    <source>
        <dbReference type="Proteomes" id="UP000054845"/>
    </source>
</evidence>
<protein>
    <submittedName>
        <fullName evidence="1">Uncharacterized protein</fullName>
    </submittedName>
</protein>